<feature type="domain" description="Protein kinase" evidence="19">
    <location>
        <begin position="12"/>
        <end position="263"/>
    </location>
</feature>
<dbReference type="InterPro" id="IPR050629">
    <property type="entry name" value="STE20/SPS1-PAK"/>
</dbReference>
<comment type="cofactor">
    <cofactor evidence="1">
        <name>Mg(2+)</name>
        <dbReference type="ChEBI" id="CHEBI:18420"/>
    </cofactor>
</comment>
<dbReference type="InterPro" id="IPR000719">
    <property type="entry name" value="Prot_kinase_dom"/>
</dbReference>
<evidence type="ECO:0000256" key="5">
    <source>
        <dbReference type="ARBA" id="ARBA00022490"/>
    </source>
</evidence>
<protein>
    <recommendedName>
        <fullName evidence="4">non-specific serine/threonine protein kinase</fullName>
        <ecNumber evidence="4">2.7.11.1</ecNumber>
    </recommendedName>
</protein>
<evidence type="ECO:0000256" key="6">
    <source>
        <dbReference type="ARBA" id="ARBA00022527"/>
    </source>
</evidence>
<evidence type="ECO:0000256" key="16">
    <source>
        <dbReference type="PROSITE-ProRule" id="PRU10141"/>
    </source>
</evidence>
<evidence type="ECO:0000256" key="7">
    <source>
        <dbReference type="ARBA" id="ARBA00022553"/>
    </source>
</evidence>
<dbReference type="Gene3D" id="3.30.200.20">
    <property type="entry name" value="Phosphorylase Kinase, domain 1"/>
    <property type="match status" value="1"/>
</dbReference>
<evidence type="ECO:0000256" key="2">
    <source>
        <dbReference type="ARBA" id="ARBA00004496"/>
    </source>
</evidence>
<keyword evidence="12 16" id="KW-0067">ATP-binding</keyword>
<dbReference type="AlphaFoldDB" id="A0A1Q3EC29"/>
<accession>A0A1Q3EC29</accession>
<comment type="subcellular location">
    <subcellularLocation>
        <location evidence="2">Cytoplasm</location>
    </subcellularLocation>
</comment>
<evidence type="ECO:0000256" key="14">
    <source>
        <dbReference type="ARBA" id="ARBA00047899"/>
    </source>
</evidence>
<dbReference type="STRING" id="5353.A0A1Q3EC29"/>
<evidence type="ECO:0000256" key="13">
    <source>
        <dbReference type="ARBA" id="ARBA00022842"/>
    </source>
</evidence>
<dbReference type="EC" id="2.7.11.1" evidence="4"/>
<evidence type="ECO:0000313" key="20">
    <source>
        <dbReference type="EMBL" id="GAW04768.1"/>
    </source>
</evidence>
<feature type="compositionally biased region" description="Low complexity" evidence="18">
    <location>
        <begin position="367"/>
        <end position="378"/>
    </location>
</feature>
<evidence type="ECO:0000256" key="11">
    <source>
        <dbReference type="ARBA" id="ARBA00022777"/>
    </source>
</evidence>
<keyword evidence="8" id="KW-0808">Transferase</keyword>
<organism evidence="20 21">
    <name type="scientific">Lentinula edodes</name>
    <name type="common">Shiitake mushroom</name>
    <name type="synonym">Lentinus edodes</name>
    <dbReference type="NCBI Taxonomy" id="5353"/>
    <lineage>
        <taxon>Eukaryota</taxon>
        <taxon>Fungi</taxon>
        <taxon>Dikarya</taxon>
        <taxon>Basidiomycota</taxon>
        <taxon>Agaricomycotina</taxon>
        <taxon>Agaricomycetes</taxon>
        <taxon>Agaricomycetidae</taxon>
        <taxon>Agaricales</taxon>
        <taxon>Marasmiineae</taxon>
        <taxon>Omphalotaceae</taxon>
        <taxon>Lentinula</taxon>
    </lineage>
</organism>
<dbReference type="PANTHER" id="PTHR48012:SF10">
    <property type="entry name" value="FI20177P1"/>
    <property type="match status" value="1"/>
</dbReference>
<keyword evidence="13" id="KW-0460">Magnesium</keyword>
<dbReference type="Pfam" id="PF00069">
    <property type="entry name" value="Pkinase"/>
    <property type="match status" value="1"/>
</dbReference>
<proteinExistence type="inferred from homology"/>
<evidence type="ECO:0000256" key="12">
    <source>
        <dbReference type="ARBA" id="ARBA00022840"/>
    </source>
</evidence>
<dbReference type="InterPro" id="IPR046409">
    <property type="entry name" value="PDC10_dimerisation_sf"/>
</dbReference>
<dbReference type="GO" id="GO:0005737">
    <property type="term" value="C:cytoplasm"/>
    <property type="evidence" value="ECO:0007669"/>
    <property type="project" value="UniProtKB-SubCell"/>
</dbReference>
<keyword evidence="6" id="KW-0723">Serine/threonine-protein kinase</keyword>
<dbReference type="FunFam" id="1.10.510.10:FF:000411">
    <property type="entry name" value="Probable Ste20-like kinase Don3"/>
    <property type="match status" value="1"/>
</dbReference>
<feature type="compositionally biased region" description="Low complexity" evidence="18">
    <location>
        <begin position="348"/>
        <end position="359"/>
    </location>
</feature>
<dbReference type="PROSITE" id="PS00107">
    <property type="entry name" value="PROTEIN_KINASE_ATP"/>
    <property type="match status" value="1"/>
</dbReference>
<reference evidence="20 21" key="2">
    <citation type="submission" date="2017-02" db="EMBL/GenBank/DDBJ databases">
        <title>A genome survey and senescence transcriptome analysis in Lentinula edodes.</title>
        <authorList>
            <person name="Sakamoto Y."/>
            <person name="Nakade K."/>
            <person name="Sato S."/>
            <person name="Yoshida Y."/>
            <person name="Miyazaki K."/>
            <person name="Natsume S."/>
            <person name="Konno N."/>
        </authorList>
    </citation>
    <scope>NUCLEOTIDE SEQUENCE [LARGE SCALE GENOMIC DNA]</scope>
    <source>
        <strain evidence="20 21">NBRC 111202</strain>
    </source>
</reference>
<comment type="catalytic activity">
    <reaction evidence="14">
        <text>L-threonyl-[protein] + ATP = O-phospho-L-threonyl-[protein] + ADP + H(+)</text>
        <dbReference type="Rhea" id="RHEA:46608"/>
        <dbReference type="Rhea" id="RHEA-COMP:11060"/>
        <dbReference type="Rhea" id="RHEA-COMP:11605"/>
        <dbReference type="ChEBI" id="CHEBI:15378"/>
        <dbReference type="ChEBI" id="CHEBI:30013"/>
        <dbReference type="ChEBI" id="CHEBI:30616"/>
        <dbReference type="ChEBI" id="CHEBI:61977"/>
        <dbReference type="ChEBI" id="CHEBI:456216"/>
        <dbReference type="EC" id="2.7.11.1"/>
    </reaction>
</comment>
<dbReference type="GO" id="GO:0046872">
    <property type="term" value="F:metal ion binding"/>
    <property type="evidence" value="ECO:0007669"/>
    <property type="project" value="UniProtKB-KW"/>
</dbReference>
<evidence type="ECO:0000259" key="19">
    <source>
        <dbReference type="PROSITE" id="PS50011"/>
    </source>
</evidence>
<evidence type="ECO:0000256" key="4">
    <source>
        <dbReference type="ARBA" id="ARBA00012513"/>
    </source>
</evidence>
<feature type="region of interest" description="Disordered" evidence="18">
    <location>
        <begin position="287"/>
        <end position="447"/>
    </location>
</feature>
<evidence type="ECO:0000313" key="21">
    <source>
        <dbReference type="Proteomes" id="UP000188533"/>
    </source>
</evidence>
<feature type="compositionally biased region" description="Low complexity" evidence="18">
    <location>
        <begin position="394"/>
        <end position="406"/>
    </location>
</feature>
<dbReference type="EMBL" id="BDGU01000208">
    <property type="protein sequence ID" value="GAW04768.1"/>
    <property type="molecule type" value="Genomic_DNA"/>
</dbReference>
<dbReference type="CDD" id="cd06609">
    <property type="entry name" value="STKc_MST3_like"/>
    <property type="match status" value="1"/>
</dbReference>
<keyword evidence="5" id="KW-0963">Cytoplasm</keyword>
<evidence type="ECO:0000256" key="15">
    <source>
        <dbReference type="ARBA" id="ARBA00048679"/>
    </source>
</evidence>
<feature type="binding site" evidence="16">
    <location>
        <position position="41"/>
    </location>
    <ligand>
        <name>ATP</name>
        <dbReference type="ChEBI" id="CHEBI:30616"/>
    </ligand>
</feature>
<dbReference type="GO" id="GO:0004674">
    <property type="term" value="F:protein serine/threonine kinase activity"/>
    <property type="evidence" value="ECO:0007669"/>
    <property type="project" value="UniProtKB-KW"/>
</dbReference>
<dbReference type="PANTHER" id="PTHR48012">
    <property type="entry name" value="STERILE20-LIKE KINASE, ISOFORM B-RELATED"/>
    <property type="match status" value="1"/>
</dbReference>
<evidence type="ECO:0000256" key="3">
    <source>
        <dbReference type="ARBA" id="ARBA00008874"/>
    </source>
</evidence>
<evidence type="ECO:0000256" key="18">
    <source>
        <dbReference type="SAM" id="MobiDB-lite"/>
    </source>
</evidence>
<comment type="similarity">
    <text evidence="3">Belongs to the protein kinase superfamily. STE Ser/Thr protein kinase family. STE20 subfamily.</text>
</comment>
<evidence type="ECO:0000256" key="17">
    <source>
        <dbReference type="SAM" id="Coils"/>
    </source>
</evidence>
<dbReference type="SMART" id="SM00220">
    <property type="entry name" value="S_TKc"/>
    <property type="match status" value="1"/>
</dbReference>
<dbReference type="Gene3D" id="1.10.510.10">
    <property type="entry name" value="Transferase(Phosphotransferase) domain 1"/>
    <property type="match status" value="1"/>
</dbReference>
<dbReference type="PROSITE" id="PS50011">
    <property type="entry name" value="PROTEIN_KINASE_DOM"/>
    <property type="match status" value="1"/>
</dbReference>
<evidence type="ECO:0000256" key="9">
    <source>
        <dbReference type="ARBA" id="ARBA00022723"/>
    </source>
</evidence>
<keyword evidence="10 16" id="KW-0547">Nucleotide-binding</keyword>
<evidence type="ECO:0000256" key="1">
    <source>
        <dbReference type="ARBA" id="ARBA00001946"/>
    </source>
</evidence>
<reference evidence="20 21" key="1">
    <citation type="submission" date="2016-08" db="EMBL/GenBank/DDBJ databases">
        <authorList>
            <consortium name="Lentinula edodes genome sequencing consortium"/>
            <person name="Sakamoto Y."/>
            <person name="Nakade K."/>
            <person name="Sato S."/>
            <person name="Yoshida Y."/>
            <person name="Miyazaki K."/>
            <person name="Natsume S."/>
            <person name="Konno N."/>
        </authorList>
    </citation>
    <scope>NUCLEOTIDE SEQUENCE [LARGE SCALE GENOMIC DNA]</scope>
    <source>
        <strain evidence="20 21">NBRC 111202</strain>
    </source>
</reference>
<dbReference type="FunFam" id="3.30.200.20:FF:000092">
    <property type="entry name" value="Serine/threonine-protein kinase 24"/>
    <property type="match status" value="1"/>
</dbReference>
<gene>
    <name evidence="20" type="ORF">LENED_006575</name>
</gene>
<keyword evidence="17" id="KW-0175">Coiled coil</keyword>
<dbReference type="InterPro" id="IPR017441">
    <property type="entry name" value="Protein_kinase_ATP_BS"/>
</dbReference>
<dbReference type="Gene3D" id="1.10.12.70">
    <property type="match status" value="1"/>
</dbReference>
<evidence type="ECO:0000256" key="10">
    <source>
        <dbReference type="ARBA" id="ARBA00022741"/>
    </source>
</evidence>
<comment type="caution">
    <text evidence="20">The sequence shown here is derived from an EMBL/GenBank/DDBJ whole genome shotgun (WGS) entry which is preliminary data.</text>
</comment>
<keyword evidence="21" id="KW-1185">Reference proteome</keyword>
<keyword evidence="7" id="KW-0597">Phosphoprotein</keyword>
<sequence>METHNQDPEEFYVKQDRIGKGSFGEVYKGYDKRTQKTVAIKIIDLESAEDEIEDIQQEIQILSQLDSPHVTKYHGSYLKGSNLWIVMEYCSGGSCSDLMKPGVFREEYIAIIVRELLRGLEYLHSEGKLHRDIKAANILLSAGGEVKLADFGVSGQLSGTLSAKKNTFVGTPYWMSPEVIKQSGYDHKADIWSLGITAIELAKGEPPYAELHPMKVLFLIPKNPPPTLDGNFSKPFREFVSYCLQRDPRERPSARELLKHKFVRMAKKTNYLTELIERHERWRAEGGDRIDDEDRDMVPDLPASGDPEDLWDFGTVRHVNDRGTVGRSHNPVQVSGPPLTWENNGTHSYDSSSSSGGSSFRRDSSYSHKSNASSHGSSVTMTPNNKGDLPPLPSSAKKTGSSGSGSRYSDQQATVRHMPPAAGATTTAAAVASTPRSGNSRVVHREASDEYDDDFTYEDDEGYAGGYRQSDEILEEKISRTHLTDDEVEVPDTTMLDSVILPAIASLFPRVSTQEARVALSALQRAFTEAERIIPGVSMELVNEIVDSVEHVEDER</sequence>
<dbReference type="Proteomes" id="UP000188533">
    <property type="component" value="Unassembled WGS sequence"/>
</dbReference>
<dbReference type="InterPro" id="IPR011009">
    <property type="entry name" value="Kinase-like_dom_sf"/>
</dbReference>
<dbReference type="SUPFAM" id="SSF56112">
    <property type="entry name" value="Protein kinase-like (PK-like)"/>
    <property type="match status" value="1"/>
</dbReference>
<name>A0A1Q3EC29_LENED</name>
<feature type="coiled-coil region" evidence="17">
    <location>
        <begin position="38"/>
        <end position="65"/>
    </location>
</feature>
<dbReference type="GO" id="GO:0005524">
    <property type="term" value="F:ATP binding"/>
    <property type="evidence" value="ECO:0007669"/>
    <property type="project" value="UniProtKB-UniRule"/>
</dbReference>
<evidence type="ECO:0000256" key="8">
    <source>
        <dbReference type="ARBA" id="ARBA00022679"/>
    </source>
</evidence>
<keyword evidence="9" id="KW-0479">Metal-binding</keyword>
<keyword evidence="11 20" id="KW-0418">Kinase</keyword>
<feature type="compositionally biased region" description="Low complexity" evidence="18">
    <location>
        <begin position="421"/>
        <end position="434"/>
    </location>
</feature>
<comment type="catalytic activity">
    <reaction evidence="15">
        <text>L-seryl-[protein] + ATP = O-phospho-L-seryl-[protein] + ADP + H(+)</text>
        <dbReference type="Rhea" id="RHEA:17989"/>
        <dbReference type="Rhea" id="RHEA-COMP:9863"/>
        <dbReference type="Rhea" id="RHEA-COMP:11604"/>
        <dbReference type="ChEBI" id="CHEBI:15378"/>
        <dbReference type="ChEBI" id="CHEBI:29999"/>
        <dbReference type="ChEBI" id="CHEBI:30616"/>
        <dbReference type="ChEBI" id="CHEBI:83421"/>
        <dbReference type="ChEBI" id="CHEBI:456216"/>
        <dbReference type="EC" id="2.7.11.1"/>
    </reaction>
</comment>